<feature type="transmembrane region" description="Helical" evidence="6">
    <location>
        <begin position="40"/>
        <end position="64"/>
    </location>
</feature>
<feature type="transmembrane region" description="Helical" evidence="6">
    <location>
        <begin position="159"/>
        <end position="180"/>
    </location>
</feature>
<protein>
    <submittedName>
        <fullName evidence="8">Multidrug resistance protein 3</fullName>
    </submittedName>
</protein>
<feature type="transmembrane region" description="Helical" evidence="6">
    <location>
        <begin position="105"/>
        <end position="122"/>
    </location>
</feature>
<evidence type="ECO:0000256" key="6">
    <source>
        <dbReference type="SAM" id="Phobius"/>
    </source>
</evidence>
<gene>
    <name evidence="8" type="primary">bmr3</name>
    <name evidence="8" type="ORF">DBV05_g7971</name>
</gene>
<keyword evidence="4 6" id="KW-0472">Membrane</keyword>
<dbReference type="PRINTS" id="PR01036">
    <property type="entry name" value="TCRTETB"/>
</dbReference>
<dbReference type="Proteomes" id="UP000325902">
    <property type="component" value="Unassembled WGS sequence"/>
</dbReference>
<feature type="transmembrane region" description="Helical" evidence="6">
    <location>
        <begin position="224"/>
        <end position="246"/>
    </location>
</feature>
<feature type="transmembrane region" description="Helical" evidence="6">
    <location>
        <begin position="76"/>
        <end position="93"/>
    </location>
</feature>
<keyword evidence="9" id="KW-1185">Reference proteome</keyword>
<dbReference type="EMBL" id="VCHE01000060">
    <property type="protein sequence ID" value="KAB2573352.1"/>
    <property type="molecule type" value="Genomic_DNA"/>
</dbReference>
<evidence type="ECO:0000313" key="8">
    <source>
        <dbReference type="EMBL" id="KAB2573352.1"/>
    </source>
</evidence>
<comment type="caution">
    <text evidence="8">The sequence shown here is derived from an EMBL/GenBank/DDBJ whole genome shotgun (WGS) entry which is preliminary data.</text>
</comment>
<evidence type="ECO:0000256" key="5">
    <source>
        <dbReference type="SAM" id="MobiDB-lite"/>
    </source>
</evidence>
<evidence type="ECO:0000256" key="2">
    <source>
        <dbReference type="ARBA" id="ARBA00022692"/>
    </source>
</evidence>
<feature type="domain" description="Major facilitator superfamily (MFS) profile" evidence="7">
    <location>
        <begin position="39"/>
        <end position="537"/>
    </location>
</feature>
<feature type="transmembrane region" description="Helical" evidence="6">
    <location>
        <begin position="192"/>
        <end position="212"/>
    </location>
</feature>
<comment type="subcellular location">
    <subcellularLocation>
        <location evidence="1">Membrane</location>
        <topology evidence="1">Multi-pass membrane protein</topology>
    </subcellularLocation>
</comment>
<dbReference type="SUPFAM" id="SSF103473">
    <property type="entry name" value="MFS general substrate transporter"/>
    <property type="match status" value="1"/>
</dbReference>
<feature type="transmembrane region" description="Helical" evidence="6">
    <location>
        <begin position="368"/>
        <end position="390"/>
    </location>
</feature>
<name>A0A5N5D7M7_9PEZI</name>
<feature type="transmembrane region" description="Helical" evidence="6">
    <location>
        <begin position="512"/>
        <end position="532"/>
    </location>
</feature>
<feature type="transmembrane region" description="Helical" evidence="6">
    <location>
        <begin position="258"/>
        <end position="277"/>
    </location>
</feature>
<keyword evidence="2 6" id="KW-0812">Transmembrane</keyword>
<feature type="region of interest" description="Disordered" evidence="5">
    <location>
        <begin position="1"/>
        <end position="26"/>
    </location>
</feature>
<proteinExistence type="predicted"/>
<dbReference type="Gene3D" id="1.20.1250.20">
    <property type="entry name" value="MFS general substrate transporter like domains"/>
    <property type="match status" value="1"/>
</dbReference>
<dbReference type="InterPro" id="IPR020846">
    <property type="entry name" value="MFS_dom"/>
</dbReference>
<organism evidence="8 9">
    <name type="scientific">Lasiodiplodia theobromae</name>
    <dbReference type="NCBI Taxonomy" id="45133"/>
    <lineage>
        <taxon>Eukaryota</taxon>
        <taxon>Fungi</taxon>
        <taxon>Dikarya</taxon>
        <taxon>Ascomycota</taxon>
        <taxon>Pezizomycotina</taxon>
        <taxon>Dothideomycetes</taxon>
        <taxon>Dothideomycetes incertae sedis</taxon>
        <taxon>Botryosphaeriales</taxon>
        <taxon>Botryosphaeriaceae</taxon>
        <taxon>Lasiodiplodia</taxon>
    </lineage>
</organism>
<dbReference type="AlphaFoldDB" id="A0A5N5D7M7"/>
<keyword evidence="3 6" id="KW-1133">Transmembrane helix</keyword>
<evidence type="ECO:0000259" key="7">
    <source>
        <dbReference type="PROSITE" id="PS50850"/>
    </source>
</evidence>
<dbReference type="PROSITE" id="PS50850">
    <property type="entry name" value="MFS"/>
    <property type="match status" value="1"/>
</dbReference>
<dbReference type="InterPro" id="IPR036259">
    <property type="entry name" value="MFS_trans_sf"/>
</dbReference>
<dbReference type="InterPro" id="IPR011701">
    <property type="entry name" value="MFS"/>
</dbReference>
<dbReference type="PANTHER" id="PTHR23501:SF43">
    <property type="entry name" value="MULTIDRUG TRANSPORTER, PUTATIVE (AFU_ORTHOLOGUE AFUA_6G03040)-RELATED"/>
    <property type="match status" value="1"/>
</dbReference>
<accession>A0A5N5D7M7</accession>
<dbReference type="PANTHER" id="PTHR23501">
    <property type="entry name" value="MAJOR FACILITATOR SUPERFAMILY"/>
    <property type="match status" value="1"/>
</dbReference>
<feature type="transmembrane region" description="Helical" evidence="6">
    <location>
        <begin position="303"/>
        <end position="323"/>
    </location>
</feature>
<dbReference type="GO" id="GO:0022857">
    <property type="term" value="F:transmembrane transporter activity"/>
    <property type="evidence" value="ECO:0007669"/>
    <property type="project" value="InterPro"/>
</dbReference>
<feature type="transmembrane region" description="Helical" evidence="6">
    <location>
        <begin position="344"/>
        <end position="362"/>
    </location>
</feature>
<sequence>MDSEKAPVKDASAATTVQDQTHKLRDPPNALRGWRLHTSMLGLCLGLFCSALETTIIATSLTAISTHFSDAARSTWIVTTYLVTYSGFLLVFSKLSDIFTPRNTLLAGLFFFALFSGLCAAARTMDQLIVFRALQGVGGSVIFSLAFVTVMAVCPMRWMGFYSGVSGMTFAVANVVGPLLGGRLGDEGAWKWIFLLNVPVAVVAAALVGVALPGPRTPIVLADLVRVDYVGAVFSVGGAVMLVYGLETGGSTYAWDSGVIVGLLVAAGVTILLFFGWEWKLGGREGKTRIEPLFPFRLLRNPVIVLIFLSAFFLGAVFYTVIINLPRRSQLLYSLSATAAGVKLLALLLVSSFCSAIAGLIYSKSTRLVLPILATTSALQVLGGGLLCTLGFSSDAGFDSRVYGYEVLIGIGFGFGIPTLMVASRVQLEDEVKDGAVTMGALNMTRTMGGPVALAVTSAIANEELPRRLRQILPADVVQALLKQPSQALATLEKEQAMMVRAEYSQVYRMEFAAVAGFAGLSFICAVLALIFGKRRRASGKHGMGATADEMVE</sequence>
<feature type="transmembrane region" description="Helical" evidence="6">
    <location>
        <begin position="129"/>
        <end position="153"/>
    </location>
</feature>
<dbReference type="Gene3D" id="1.20.1720.10">
    <property type="entry name" value="Multidrug resistance protein D"/>
    <property type="match status" value="1"/>
</dbReference>
<evidence type="ECO:0000313" key="9">
    <source>
        <dbReference type="Proteomes" id="UP000325902"/>
    </source>
</evidence>
<dbReference type="OrthoDB" id="440553at2759"/>
<reference evidence="8 9" key="1">
    <citation type="journal article" date="2019" name="Sci. Rep.">
        <title>A multi-omics analysis of the grapevine pathogen Lasiodiplodia theobromae reveals that temperature affects the expression of virulence- and pathogenicity-related genes.</title>
        <authorList>
            <person name="Felix C."/>
            <person name="Meneses R."/>
            <person name="Goncalves M.F.M."/>
            <person name="Tilleman L."/>
            <person name="Duarte A.S."/>
            <person name="Jorrin-Novo J.V."/>
            <person name="Van de Peer Y."/>
            <person name="Deforce D."/>
            <person name="Van Nieuwerburgh F."/>
            <person name="Esteves A.C."/>
            <person name="Alves A."/>
        </authorList>
    </citation>
    <scope>NUCLEOTIDE SEQUENCE [LARGE SCALE GENOMIC DNA]</scope>
    <source>
        <strain evidence="8 9">LA-SOL3</strain>
    </source>
</reference>
<dbReference type="Pfam" id="PF07690">
    <property type="entry name" value="MFS_1"/>
    <property type="match status" value="1"/>
</dbReference>
<evidence type="ECO:0000256" key="1">
    <source>
        <dbReference type="ARBA" id="ARBA00004141"/>
    </source>
</evidence>
<feature type="transmembrane region" description="Helical" evidence="6">
    <location>
        <begin position="402"/>
        <end position="423"/>
    </location>
</feature>
<evidence type="ECO:0000256" key="4">
    <source>
        <dbReference type="ARBA" id="ARBA00023136"/>
    </source>
</evidence>
<dbReference type="GO" id="GO:0005886">
    <property type="term" value="C:plasma membrane"/>
    <property type="evidence" value="ECO:0007669"/>
    <property type="project" value="TreeGrafter"/>
</dbReference>
<evidence type="ECO:0000256" key="3">
    <source>
        <dbReference type="ARBA" id="ARBA00022989"/>
    </source>
</evidence>